<evidence type="ECO:0000256" key="5">
    <source>
        <dbReference type="ARBA" id="ARBA00022840"/>
    </source>
</evidence>
<reference evidence="8 10" key="1">
    <citation type="submission" date="2018-08" db="EMBL/GenBank/DDBJ databases">
        <title>Murine metabolic-syndrome-specific gut microbial biobank.</title>
        <authorList>
            <person name="Liu C."/>
        </authorList>
    </citation>
    <scope>NUCLEOTIDE SEQUENCE [LARGE SCALE GENOMIC DNA]</scope>
    <source>
        <strain evidence="8 10">X69</strain>
    </source>
</reference>
<gene>
    <name evidence="8" type="ORF">D3Z39_11775</name>
    <name evidence="9" type="ORF">FMM72_11895</name>
</gene>
<dbReference type="InterPro" id="IPR017583">
    <property type="entry name" value="Tagatose/fructose_Pkinase"/>
</dbReference>
<accession>A0A845SYD3</accession>
<reference evidence="9 11" key="2">
    <citation type="submission" date="2019-06" db="EMBL/GenBank/DDBJ databases">
        <title>Draft genome sequences of 15 bacterial species constituting the stable defined intestinal microbiota of the GM15 gnotobiotic mouse model.</title>
        <authorList>
            <person name="Elie C."/>
            <person name="Mathieu A."/>
            <person name="Saliou A."/>
            <person name="Darnaud M."/>
            <person name="Leulier F."/>
            <person name="Tamellini A."/>
        </authorList>
    </citation>
    <scope>NUCLEOTIDE SEQUENCE [LARGE SCALE GENOMIC DNA]</scope>
    <source>
        <strain evidence="9 11">JM4-15</strain>
    </source>
</reference>
<dbReference type="EMBL" id="QXWZ01000021">
    <property type="protein sequence ID" value="NBI79534.1"/>
    <property type="molecule type" value="Genomic_DNA"/>
</dbReference>
<organism evidence="9 11">
    <name type="scientific">Anaerotruncus colihominis</name>
    <dbReference type="NCBI Taxonomy" id="169435"/>
    <lineage>
        <taxon>Bacteria</taxon>
        <taxon>Bacillati</taxon>
        <taxon>Bacillota</taxon>
        <taxon>Clostridia</taxon>
        <taxon>Eubacteriales</taxon>
        <taxon>Oscillospiraceae</taxon>
        <taxon>Anaerotruncus</taxon>
    </lineage>
</organism>
<dbReference type="Pfam" id="PF00294">
    <property type="entry name" value="PfkB"/>
    <property type="match status" value="1"/>
</dbReference>
<evidence type="ECO:0000256" key="1">
    <source>
        <dbReference type="ARBA" id="ARBA00005380"/>
    </source>
</evidence>
<dbReference type="EC" id="2.7.1.144" evidence="6"/>
<comment type="caution">
    <text evidence="9">The sequence shown here is derived from an EMBL/GenBank/DDBJ whole genome shotgun (WGS) entry which is preliminary data.</text>
</comment>
<dbReference type="GO" id="GO:2001059">
    <property type="term" value="P:D-tagatose 6-phosphate catabolic process"/>
    <property type="evidence" value="ECO:0007669"/>
    <property type="project" value="UniProtKB-UniPathway"/>
</dbReference>
<dbReference type="CDD" id="cd01164">
    <property type="entry name" value="FruK_PfkB_like"/>
    <property type="match status" value="1"/>
</dbReference>
<comment type="pathway">
    <text evidence="6">Carbohydrate metabolism; D-tagatose 6-phosphate degradation; D-glyceraldehyde 3-phosphate and glycerone phosphate from D-tagatose 6-phosphate: step 1/2.</text>
</comment>
<keyword evidence="2 6" id="KW-0808">Transferase</keyword>
<dbReference type="InterPro" id="IPR029056">
    <property type="entry name" value="Ribokinase-like"/>
</dbReference>
<sequence length="311" mass="33836">MVISTLTINTALDRLLFIQELHKNSTNRILKTEEVLGGKGTHVSINLSQLGVPNRVFGVTFGEIGERIGEILRRRGNIDVRFLHYPDGNSRTNYALIEQTNECTLITEKGRVIPADICEELLDHIAEGTAPGDFMVLSGDASNTETPFFYNRVMERVAAKGVRVFLDTSSHNLIEGIKAKPFLVKPNADELSQLAGKPIGDTQEILGAMADIAAQGVEVVAVSLGGEGSLVRYRDDTYRVEPLDVDVVNTIGCGDAYLSGMVCGFAQGLPFEDILRLACAVSAATAESEMTVGFDHGRAMALRERVVIRRL</sequence>
<comment type="catalytic activity">
    <reaction evidence="6">
        <text>D-tagatofuranose 6-phosphate + ATP = D-tagatofuranose 1,6-bisphosphate + ADP + H(+)</text>
        <dbReference type="Rhea" id="RHEA:12420"/>
        <dbReference type="ChEBI" id="CHEBI:15378"/>
        <dbReference type="ChEBI" id="CHEBI:30616"/>
        <dbReference type="ChEBI" id="CHEBI:58694"/>
        <dbReference type="ChEBI" id="CHEBI:58695"/>
        <dbReference type="ChEBI" id="CHEBI:456216"/>
        <dbReference type="EC" id="2.7.1.144"/>
    </reaction>
</comment>
<evidence type="ECO:0000313" key="8">
    <source>
        <dbReference type="EMBL" id="NBI79534.1"/>
    </source>
</evidence>
<dbReference type="Gene3D" id="3.40.1190.20">
    <property type="match status" value="1"/>
</dbReference>
<dbReference type="GO" id="GO:0005524">
    <property type="term" value="F:ATP binding"/>
    <property type="evidence" value="ECO:0007669"/>
    <property type="project" value="UniProtKB-KW"/>
</dbReference>
<dbReference type="PANTHER" id="PTHR46566">
    <property type="entry name" value="1-PHOSPHOFRUCTOKINASE-RELATED"/>
    <property type="match status" value="1"/>
</dbReference>
<feature type="domain" description="Carbohydrate kinase PfkB" evidence="7">
    <location>
        <begin position="18"/>
        <end position="289"/>
    </location>
</feature>
<comment type="similarity">
    <text evidence="6">Belongs to the carbohydrate kinase PfkB family. LacC subfamily.</text>
</comment>
<dbReference type="GO" id="GO:0009024">
    <property type="term" value="F:tagatose-6-phosphate kinase activity"/>
    <property type="evidence" value="ECO:0007669"/>
    <property type="project" value="UniProtKB-EC"/>
</dbReference>
<dbReference type="NCBIfam" id="TIGR03168">
    <property type="entry name" value="1-PFK"/>
    <property type="match status" value="1"/>
</dbReference>
<keyword evidence="3 6" id="KW-0547">Nucleotide-binding</keyword>
<protein>
    <recommendedName>
        <fullName evidence="6">Tagatose-6-phosphate kinase</fullName>
        <ecNumber evidence="6">2.7.1.144</ecNumber>
    </recommendedName>
</protein>
<evidence type="ECO:0000256" key="6">
    <source>
        <dbReference type="PIRNR" id="PIRNR000535"/>
    </source>
</evidence>
<evidence type="ECO:0000259" key="7">
    <source>
        <dbReference type="Pfam" id="PF00294"/>
    </source>
</evidence>
<dbReference type="PIRSF" id="PIRSF000535">
    <property type="entry name" value="1PFK/6PFK/LacC"/>
    <property type="match status" value="1"/>
</dbReference>
<keyword evidence="4 9" id="KW-0418">Kinase</keyword>
<dbReference type="AlphaFoldDB" id="A0A845SYD3"/>
<evidence type="ECO:0000256" key="4">
    <source>
        <dbReference type="ARBA" id="ARBA00022777"/>
    </source>
</evidence>
<evidence type="ECO:0000256" key="3">
    <source>
        <dbReference type="ARBA" id="ARBA00022741"/>
    </source>
</evidence>
<dbReference type="PANTHER" id="PTHR46566:SF2">
    <property type="entry name" value="ATP-DEPENDENT 6-PHOSPHOFRUCTOKINASE ISOZYME 2"/>
    <property type="match status" value="1"/>
</dbReference>
<proteinExistence type="inferred from homology"/>
<evidence type="ECO:0000313" key="10">
    <source>
        <dbReference type="Proteomes" id="UP000446348"/>
    </source>
</evidence>
<dbReference type="SUPFAM" id="SSF53613">
    <property type="entry name" value="Ribokinase-like"/>
    <property type="match status" value="1"/>
</dbReference>
<evidence type="ECO:0000313" key="11">
    <source>
        <dbReference type="Proteomes" id="UP000462501"/>
    </source>
</evidence>
<dbReference type="Proteomes" id="UP000446348">
    <property type="component" value="Unassembled WGS sequence"/>
</dbReference>
<dbReference type="UniPathway" id="UPA00704">
    <property type="reaction ID" value="UER00715"/>
</dbReference>
<comment type="similarity">
    <text evidence="1">Belongs to the carbohydrate kinase pfkB family.</text>
</comment>
<dbReference type="EMBL" id="VIQT01000016">
    <property type="protein sequence ID" value="NDO39928.1"/>
    <property type="molecule type" value="Genomic_DNA"/>
</dbReference>
<name>A0A845SYD3_9FIRM</name>
<dbReference type="GO" id="GO:0008443">
    <property type="term" value="F:phosphofructokinase activity"/>
    <property type="evidence" value="ECO:0007669"/>
    <property type="project" value="TreeGrafter"/>
</dbReference>
<dbReference type="GO" id="GO:0005829">
    <property type="term" value="C:cytosol"/>
    <property type="evidence" value="ECO:0007669"/>
    <property type="project" value="TreeGrafter"/>
</dbReference>
<keyword evidence="6" id="KW-0423">Lactose metabolism</keyword>
<dbReference type="Proteomes" id="UP000462501">
    <property type="component" value="Unassembled WGS sequence"/>
</dbReference>
<dbReference type="InterPro" id="IPR011611">
    <property type="entry name" value="PfkB_dom"/>
</dbReference>
<evidence type="ECO:0000256" key="2">
    <source>
        <dbReference type="ARBA" id="ARBA00022679"/>
    </source>
</evidence>
<keyword evidence="5 6" id="KW-0067">ATP-binding</keyword>
<evidence type="ECO:0000313" key="9">
    <source>
        <dbReference type="EMBL" id="NDO39928.1"/>
    </source>
</evidence>
<dbReference type="GO" id="GO:0005988">
    <property type="term" value="P:lactose metabolic process"/>
    <property type="evidence" value="ECO:0007669"/>
    <property type="project" value="UniProtKB-KW"/>
</dbReference>